<keyword evidence="5 8" id="KW-0009">Actin-binding</keyword>
<dbReference type="PRINTS" id="PR00392">
    <property type="entry name" value="PROFILIN"/>
</dbReference>
<evidence type="ECO:0000256" key="9">
    <source>
        <dbReference type="SAM" id="Phobius"/>
    </source>
</evidence>
<evidence type="ECO:0000256" key="8">
    <source>
        <dbReference type="RuleBase" id="RU003909"/>
    </source>
</evidence>
<dbReference type="GO" id="GO:0005856">
    <property type="term" value="C:cytoskeleton"/>
    <property type="evidence" value="ECO:0007669"/>
    <property type="project" value="UniProtKB-SubCell"/>
</dbReference>
<keyword evidence="6" id="KW-0206">Cytoskeleton</keyword>
<dbReference type="GO" id="GO:0005737">
    <property type="term" value="C:cytoplasm"/>
    <property type="evidence" value="ECO:0007669"/>
    <property type="project" value="TreeGrafter"/>
</dbReference>
<dbReference type="Gene3D" id="3.30.450.30">
    <property type="entry name" value="Dynein light chain 2a, cytoplasmic"/>
    <property type="match status" value="1"/>
</dbReference>
<dbReference type="PANTHER" id="PTHR13936:SF15">
    <property type="entry name" value="PROFILIN-2"/>
    <property type="match status" value="1"/>
</dbReference>
<dbReference type="PRINTS" id="PR01639">
    <property type="entry name" value="PROFILINMAML"/>
</dbReference>
<organism evidence="10 11">
    <name type="scientific">Cercocebus atys</name>
    <name type="common">Sooty mangabey</name>
    <name type="synonym">Cercocebus torquatus atys</name>
    <dbReference type="NCBI Taxonomy" id="9531"/>
    <lineage>
        <taxon>Eukaryota</taxon>
        <taxon>Metazoa</taxon>
        <taxon>Chordata</taxon>
        <taxon>Craniata</taxon>
        <taxon>Vertebrata</taxon>
        <taxon>Euteleostomi</taxon>
        <taxon>Mammalia</taxon>
        <taxon>Eutheria</taxon>
        <taxon>Euarchontoglires</taxon>
        <taxon>Primates</taxon>
        <taxon>Haplorrhini</taxon>
        <taxon>Catarrhini</taxon>
        <taxon>Cercopithecidae</taxon>
        <taxon>Cercopithecinae</taxon>
        <taxon>Cercocebus</taxon>
    </lineage>
</organism>
<feature type="transmembrane region" description="Helical" evidence="9">
    <location>
        <begin position="144"/>
        <end position="166"/>
    </location>
</feature>
<dbReference type="SMART" id="SM00392">
    <property type="entry name" value="PROF"/>
    <property type="match status" value="1"/>
</dbReference>
<keyword evidence="9" id="KW-1133">Transmembrane helix</keyword>
<keyword evidence="9" id="KW-0472">Membrane</keyword>
<dbReference type="InterPro" id="IPR048278">
    <property type="entry name" value="PFN"/>
</dbReference>
<keyword evidence="11" id="KW-1185">Reference proteome</keyword>
<dbReference type="FunFam" id="3.30.450.30:FF:000006">
    <property type="entry name" value="Profilin"/>
    <property type="match status" value="1"/>
</dbReference>
<dbReference type="STRING" id="9531.ENSCATP00000003915"/>
<evidence type="ECO:0000256" key="1">
    <source>
        <dbReference type="ARBA" id="ARBA00004245"/>
    </source>
</evidence>
<evidence type="ECO:0000256" key="4">
    <source>
        <dbReference type="ARBA" id="ARBA00022990"/>
    </source>
</evidence>
<keyword evidence="3" id="KW-0963">Cytoplasm</keyword>
<evidence type="ECO:0000256" key="3">
    <source>
        <dbReference type="ARBA" id="ARBA00022490"/>
    </source>
</evidence>
<evidence type="ECO:0000256" key="2">
    <source>
        <dbReference type="ARBA" id="ARBA00010058"/>
    </source>
</evidence>
<keyword evidence="9" id="KW-0812">Transmembrane</keyword>
<dbReference type="SUPFAM" id="SSF55770">
    <property type="entry name" value="Profilin (actin-binding protein)"/>
    <property type="match status" value="1"/>
</dbReference>
<dbReference type="Ensembl" id="ENSCATT00000016534.1">
    <property type="protein sequence ID" value="ENSCATP00000003915.1"/>
    <property type="gene ID" value="ENSCATG00000014429.1"/>
</dbReference>
<dbReference type="InterPro" id="IPR036140">
    <property type="entry name" value="PFN_sf"/>
</dbReference>
<evidence type="ECO:0000313" key="11">
    <source>
        <dbReference type="Proteomes" id="UP000233060"/>
    </source>
</evidence>
<dbReference type="AlphaFoldDB" id="A0A2K5KTB3"/>
<comment type="subcellular location">
    <subcellularLocation>
        <location evidence="1">Cytoplasm</location>
        <location evidence="1">Cytoskeleton</location>
    </subcellularLocation>
</comment>
<proteinExistence type="inferred from homology"/>
<dbReference type="GO" id="GO:0032233">
    <property type="term" value="P:positive regulation of actin filament bundle assembly"/>
    <property type="evidence" value="ECO:0007669"/>
    <property type="project" value="TreeGrafter"/>
</dbReference>
<dbReference type="GO" id="GO:0030036">
    <property type="term" value="P:actin cytoskeleton organization"/>
    <property type="evidence" value="ECO:0007669"/>
    <property type="project" value="InterPro"/>
</dbReference>
<dbReference type="InterPro" id="IPR005455">
    <property type="entry name" value="PFN_euk"/>
</dbReference>
<reference evidence="10" key="1">
    <citation type="submission" date="2025-08" db="UniProtKB">
        <authorList>
            <consortium name="Ensembl"/>
        </authorList>
    </citation>
    <scope>IDENTIFICATION</scope>
</reference>
<evidence type="ECO:0000256" key="5">
    <source>
        <dbReference type="ARBA" id="ARBA00023203"/>
    </source>
</evidence>
<protein>
    <recommendedName>
        <fullName evidence="8">Profilin</fullName>
    </recommendedName>
</protein>
<accession>A0A2K5KTB3</accession>
<evidence type="ECO:0000256" key="7">
    <source>
        <dbReference type="ARBA" id="ARBA00025549"/>
    </source>
</evidence>
<reference evidence="10" key="2">
    <citation type="submission" date="2025-09" db="UniProtKB">
        <authorList>
            <consortium name="Ensembl"/>
        </authorList>
    </citation>
    <scope>IDENTIFICATION</scope>
</reference>
<sequence length="191" mass="21066">MAGWQSYVDNLMCDGCCQEAAIVGYCDAKYVWAATAGGVFQSITPIEIDMIVGKDREGFFTNGLTLGAKKCSVIRDSLYVDGDCTMDIRTKSQGGEPTYNVAVGRAGRALVIVMGKEGVHGGTLNKKAYELALYLRRSDVSQHITIWSVSSLFFIGPIFICSLSFYMKLHYCGLGCLVMNFFHMYSVPYYC</sequence>
<dbReference type="Bgee" id="ENSCATG00000014429">
    <property type="expression patterns" value="Expressed in frontal cortex and 12 other cell types or tissues"/>
</dbReference>
<dbReference type="GeneTree" id="ENSGT00940000153664"/>
<comment type="similarity">
    <text evidence="2 8">Belongs to the profilin family.</text>
</comment>
<keyword evidence="4" id="KW-0007">Acetylation</keyword>
<evidence type="ECO:0000256" key="6">
    <source>
        <dbReference type="ARBA" id="ARBA00023212"/>
    </source>
</evidence>
<dbReference type="CDD" id="cd00148">
    <property type="entry name" value="PROF"/>
    <property type="match status" value="1"/>
</dbReference>
<evidence type="ECO:0000313" key="10">
    <source>
        <dbReference type="Ensembl" id="ENSCATP00000003915.1"/>
    </source>
</evidence>
<dbReference type="InterPro" id="IPR005454">
    <property type="entry name" value="Profilin1/2/3_vertebrate"/>
</dbReference>
<dbReference type="GO" id="GO:0003779">
    <property type="term" value="F:actin binding"/>
    <property type="evidence" value="ECO:0007669"/>
    <property type="project" value="UniProtKB-KW"/>
</dbReference>
<comment type="function">
    <text evidence="7">Binds to actin and affects the structure of the cytoskeleton. At high concentrations, profilin prevents the polymerization of actin, whereas it enhances it at low concentrations. By binding to PIP2, it inhibits the formation of IP3 and DG.</text>
</comment>
<dbReference type="InterPro" id="IPR027310">
    <property type="entry name" value="Profilin_CS"/>
</dbReference>
<dbReference type="PROSITE" id="PS00414">
    <property type="entry name" value="PROFILIN"/>
    <property type="match status" value="1"/>
</dbReference>
<dbReference type="Pfam" id="PF00235">
    <property type="entry name" value="Profilin"/>
    <property type="match status" value="1"/>
</dbReference>
<name>A0A2K5KTB3_CERAT</name>
<dbReference type="PANTHER" id="PTHR13936">
    <property type="entry name" value="PROFILIN"/>
    <property type="match status" value="1"/>
</dbReference>
<dbReference type="GO" id="GO:0030833">
    <property type="term" value="P:regulation of actin filament polymerization"/>
    <property type="evidence" value="ECO:0007669"/>
    <property type="project" value="UniProtKB-ARBA"/>
</dbReference>
<dbReference type="Proteomes" id="UP000233060">
    <property type="component" value="Unassembled WGS sequence"/>
</dbReference>